<sequence length="200" mass="23410">MKQQHWCGMTAKTGSVLSGAFTIMVTSMYLVFEQKYLGHGNCTDVKLWNKSTSGVINDYISCWSWNIVLLLSLITIMISCFLLYSVYTQIYKGLMTYIVWVFFYEVANIVIEIITNNDDRIIVEVRAMRWFGLVTRVLMHCFWMFFVVTYTRICYKNQRPSNIISYNRRLSMTSGDSLIYKYNFFVCIDPLSCSTAKLVY</sequence>
<evidence type="ECO:0000313" key="2">
    <source>
        <dbReference type="Ensembl" id="ENSPCOP00000018827.1"/>
    </source>
</evidence>
<accession>A0A2K6FXW2</accession>
<keyword evidence="1" id="KW-1133">Transmembrane helix</keyword>
<organism evidence="2 3">
    <name type="scientific">Propithecus coquereli</name>
    <name type="common">Coquerel's sifaka</name>
    <name type="synonym">Propithecus verreauxi coquereli</name>
    <dbReference type="NCBI Taxonomy" id="379532"/>
    <lineage>
        <taxon>Eukaryota</taxon>
        <taxon>Metazoa</taxon>
        <taxon>Chordata</taxon>
        <taxon>Craniata</taxon>
        <taxon>Vertebrata</taxon>
        <taxon>Euteleostomi</taxon>
        <taxon>Mammalia</taxon>
        <taxon>Eutheria</taxon>
        <taxon>Euarchontoglires</taxon>
        <taxon>Primates</taxon>
        <taxon>Strepsirrhini</taxon>
        <taxon>Lemuriformes</taxon>
        <taxon>Indriidae</taxon>
        <taxon>Propithecus</taxon>
    </lineage>
</organism>
<feature type="transmembrane region" description="Helical" evidence="1">
    <location>
        <begin position="12"/>
        <end position="32"/>
    </location>
</feature>
<feature type="transmembrane region" description="Helical" evidence="1">
    <location>
        <begin position="127"/>
        <end position="150"/>
    </location>
</feature>
<keyword evidence="3" id="KW-1185">Reference proteome</keyword>
<evidence type="ECO:0000313" key="3">
    <source>
        <dbReference type="Proteomes" id="UP000233160"/>
    </source>
</evidence>
<name>A0A2K6FXW2_PROCO</name>
<dbReference type="STRING" id="379532.ENSPCOP00000018827"/>
<evidence type="ECO:0000256" key="1">
    <source>
        <dbReference type="SAM" id="Phobius"/>
    </source>
</evidence>
<dbReference type="InterPro" id="IPR027862">
    <property type="entry name" value="DUF4534"/>
</dbReference>
<feature type="transmembrane region" description="Helical" evidence="1">
    <location>
        <begin position="63"/>
        <end position="87"/>
    </location>
</feature>
<dbReference type="AlphaFoldDB" id="A0A2K6FXW2"/>
<keyword evidence="1" id="KW-0812">Transmembrane</keyword>
<dbReference type="OMA" id="IWILFYE"/>
<dbReference type="PANTHER" id="PTHR34928">
    <property type="entry name" value="TRANSMEMBRANE PROTEIN 217"/>
    <property type="match status" value="1"/>
</dbReference>
<dbReference type="PANTHER" id="PTHR34928:SF2">
    <property type="entry name" value="TRANSMEMBRANE PROTEIN 217"/>
    <property type="match status" value="1"/>
</dbReference>
<dbReference type="Proteomes" id="UP000233160">
    <property type="component" value="Unassembled WGS sequence"/>
</dbReference>
<keyword evidence="1" id="KW-0472">Membrane</keyword>
<dbReference type="Pfam" id="PF15049">
    <property type="entry name" value="DUF4534"/>
    <property type="match status" value="1"/>
</dbReference>
<feature type="transmembrane region" description="Helical" evidence="1">
    <location>
        <begin position="94"/>
        <end position="115"/>
    </location>
</feature>
<gene>
    <name evidence="2" type="primary">TMEM217</name>
</gene>
<proteinExistence type="predicted"/>
<protein>
    <submittedName>
        <fullName evidence="2">Transmembrane protein 217</fullName>
    </submittedName>
</protein>
<dbReference type="GeneTree" id="ENSGT00730000111479"/>
<dbReference type="Ensembl" id="ENSPCOT00000029472.1">
    <property type="protein sequence ID" value="ENSPCOP00000018827.1"/>
    <property type="gene ID" value="ENSPCOG00000021325.1"/>
</dbReference>
<reference evidence="2" key="2">
    <citation type="submission" date="2025-09" db="UniProtKB">
        <authorList>
            <consortium name="Ensembl"/>
        </authorList>
    </citation>
    <scope>IDENTIFICATION</scope>
</reference>
<reference evidence="2" key="1">
    <citation type="submission" date="2025-08" db="UniProtKB">
        <authorList>
            <consortium name="Ensembl"/>
        </authorList>
    </citation>
    <scope>IDENTIFICATION</scope>
</reference>